<dbReference type="SUPFAM" id="SSF51735">
    <property type="entry name" value="NAD(P)-binding Rossmann-fold domains"/>
    <property type="match status" value="1"/>
</dbReference>
<gene>
    <name evidence="1" type="ORF">IRI77_10740</name>
</gene>
<dbReference type="Gene3D" id="3.40.50.720">
    <property type="entry name" value="NAD(P)-binding Rossmann-like Domain"/>
    <property type="match status" value="1"/>
</dbReference>
<proteinExistence type="predicted"/>
<dbReference type="AlphaFoldDB" id="A0A7S7NWC7"/>
<reference evidence="1 2" key="1">
    <citation type="submission" date="2020-10" db="EMBL/GenBank/DDBJ databases">
        <title>Complete genome sequence of Paludibaculum fermentans P105T, a facultatively anaerobic acidobacterium capable of dissimilatory Fe(III) reduction.</title>
        <authorList>
            <person name="Dedysh S.N."/>
            <person name="Beletsky A.V."/>
            <person name="Kulichevskaya I.S."/>
            <person name="Mardanov A.V."/>
            <person name="Ravin N.V."/>
        </authorList>
    </citation>
    <scope>NUCLEOTIDE SEQUENCE [LARGE SCALE GENOMIC DNA]</scope>
    <source>
        <strain evidence="1 2">P105</strain>
    </source>
</reference>
<dbReference type="InterPro" id="IPR014843">
    <property type="entry name" value="Him1/Fmp52"/>
</dbReference>
<evidence type="ECO:0000313" key="2">
    <source>
        <dbReference type="Proteomes" id="UP000593892"/>
    </source>
</evidence>
<dbReference type="PANTHER" id="PTHR14097">
    <property type="entry name" value="OXIDOREDUCTASE HTATIP2"/>
    <property type="match status" value="1"/>
</dbReference>
<dbReference type="PANTHER" id="PTHR14097:SF7">
    <property type="entry name" value="OXIDOREDUCTASE HTATIP2"/>
    <property type="match status" value="1"/>
</dbReference>
<keyword evidence="2" id="KW-1185">Reference proteome</keyword>
<dbReference type="InterPro" id="IPR036291">
    <property type="entry name" value="NAD(P)-bd_dom_sf"/>
</dbReference>
<name>A0A7S7NWC7_PALFE</name>
<protein>
    <submittedName>
        <fullName evidence="1">Oxidoreductase</fullName>
    </submittedName>
</protein>
<dbReference type="Proteomes" id="UP000593892">
    <property type="component" value="Chromosome"/>
</dbReference>
<dbReference type="EMBL" id="CP063849">
    <property type="protein sequence ID" value="QOY90404.1"/>
    <property type="molecule type" value="Genomic_DNA"/>
</dbReference>
<dbReference type="RefSeq" id="WP_194452068.1">
    <property type="nucleotide sequence ID" value="NZ_CP063849.1"/>
</dbReference>
<dbReference type="Pfam" id="PF08732">
    <property type="entry name" value="HIM1"/>
    <property type="match status" value="1"/>
</dbReference>
<dbReference type="KEGG" id="pfer:IRI77_10740"/>
<evidence type="ECO:0000313" key="1">
    <source>
        <dbReference type="EMBL" id="QOY90404.1"/>
    </source>
</evidence>
<accession>A0A7S7NWC7</accession>
<sequence>MSRNVAVLAGSTGLTGRYLREVLEEDAFYDGVQALTRQDRLESLEASQLPGATHLFCCLGTTIKAAGSKAALRQVDFDYVVRFAKAGREAGATRLMVVSSVGANARSGTFYLKVKGEMEEALAGMGFEALHIFRPGVLMGSRPDARPRELWGIRLLRAVEWAMGGSLRKYRPMPVGVLASAMAVAGERGATGQHIHHFDEIYGLAGGGAW</sequence>
<organism evidence="1 2">
    <name type="scientific">Paludibaculum fermentans</name>
    <dbReference type="NCBI Taxonomy" id="1473598"/>
    <lineage>
        <taxon>Bacteria</taxon>
        <taxon>Pseudomonadati</taxon>
        <taxon>Acidobacteriota</taxon>
        <taxon>Terriglobia</taxon>
        <taxon>Bryobacterales</taxon>
        <taxon>Bryobacteraceae</taxon>
        <taxon>Paludibaculum</taxon>
    </lineage>
</organism>